<protein>
    <recommendedName>
        <fullName evidence="3">Xrn1 helical domain-containing protein</fullName>
    </recommendedName>
</protein>
<evidence type="ECO:0000256" key="2">
    <source>
        <dbReference type="SAM" id="MobiDB-lite"/>
    </source>
</evidence>
<dbReference type="InterPro" id="IPR041412">
    <property type="entry name" value="Xrn1_helical"/>
</dbReference>
<keyword evidence="5" id="KW-1185">Reference proteome</keyword>
<feature type="domain" description="Xrn1 helical" evidence="3">
    <location>
        <begin position="153"/>
        <end position="218"/>
    </location>
</feature>
<gene>
    <name evidence="4" type="ORF">LVIROSA_LOCUS35295</name>
</gene>
<evidence type="ECO:0000259" key="3">
    <source>
        <dbReference type="Pfam" id="PF17846"/>
    </source>
</evidence>
<reference evidence="4 5" key="1">
    <citation type="submission" date="2022-01" db="EMBL/GenBank/DDBJ databases">
        <authorList>
            <person name="Xiong W."/>
            <person name="Schranz E."/>
        </authorList>
    </citation>
    <scope>NUCLEOTIDE SEQUENCE [LARGE SCALE GENOMIC DNA]</scope>
</reference>
<dbReference type="Pfam" id="PF17846">
    <property type="entry name" value="XRN_M"/>
    <property type="match status" value="2"/>
</dbReference>
<feature type="compositionally biased region" description="Polar residues" evidence="2">
    <location>
        <begin position="96"/>
        <end position="106"/>
    </location>
</feature>
<proteinExistence type="predicted"/>
<dbReference type="Proteomes" id="UP001157418">
    <property type="component" value="Unassembled WGS sequence"/>
</dbReference>
<sequence length="228" mass="26126">MNQQRTRRFRNSKDHETLVRFSPTVHASSYTFNPNILVESCRNDFLPPMPTLEIPESAINLLIYVYKHEFKKLGGYLVNMEKSGNREDNLFPVSRSAHNQKGSSVGSDVGSPYTEKSPDRHVQMAENTKALKEKLISYMHEISDNFRNGLLSDMGICKLPFIDEERLLASIKMIEKELTEEEAKRNVENADKLFLHILENLALQIITSFNNEGSIEQKTGLRLRSPLL</sequence>
<dbReference type="EMBL" id="CAKMRJ010005634">
    <property type="protein sequence ID" value="CAH1449839.1"/>
    <property type="molecule type" value="Genomic_DNA"/>
</dbReference>
<feature type="region of interest" description="Disordered" evidence="2">
    <location>
        <begin position="89"/>
        <end position="121"/>
    </location>
</feature>
<evidence type="ECO:0000313" key="5">
    <source>
        <dbReference type="Proteomes" id="UP001157418"/>
    </source>
</evidence>
<accession>A0AAU9PIJ8</accession>
<dbReference type="GO" id="GO:0000956">
    <property type="term" value="P:nuclear-transcribed mRNA catabolic process"/>
    <property type="evidence" value="ECO:0007669"/>
    <property type="project" value="TreeGrafter"/>
</dbReference>
<name>A0AAU9PIJ8_9ASTR</name>
<dbReference type="InterPro" id="IPR027073">
    <property type="entry name" value="5_3_exoribonuclease"/>
</dbReference>
<dbReference type="AlphaFoldDB" id="A0AAU9PIJ8"/>
<dbReference type="PANTHER" id="PTHR12341">
    <property type="entry name" value="5'-&gt;3' EXORIBONUCLEASE"/>
    <property type="match status" value="1"/>
</dbReference>
<comment type="caution">
    <text evidence="4">The sequence shown here is derived from an EMBL/GenBank/DDBJ whole genome shotgun (WGS) entry which is preliminary data.</text>
</comment>
<feature type="domain" description="Xrn1 helical" evidence="3">
    <location>
        <begin position="43"/>
        <end position="81"/>
    </location>
</feature>
<feature type="coiled-coil region" evidence="1">
    <location>
        <begin position="164"/>
        <end position="191"/>
    </location>
</feature>
<keyword evidence="1" id="KW-0175">Coiled coil</keyword>
<dbReference type="GO" id="GO:0005634">
    <property type="term" value="C:nucleus"/>
    <property type="evidence" value="ECO:0007669"/>
    <property type="project" value="TreeGrafter"/>
</dbReference>
<evidence type="ECO:0000313" key="4">
    <source>
        <dbReference type="EMBL" id="CAH1449839.1"/>
    </source>
</evidence>
<dbReference type="GO" id="GO:0003723">
    <property type="term" value="F:RNA binding"/>
    <property type="evidence" value="ECO:0007669"/>
    <property type="project" value="TreeGrafter"/>
</dbReference>
<dbReference type="PANTHER" id="PTHR12341:SF62">
    <property type="entry name" value="5'-3' EXORIBONUCLEASE 3-LIKE"/>
    <property type="match status" value="1"/>
</dbReference>
<dbReference type="Gene3D" id="1.25.40.1050">
    <property type="match status" value="1"/>
</dbReference>
<dbReference type="GO" id="GO:0004534">
    <property type="term" value="F:5'-3' RNA exonuclease activity"/>
    <property type="evidence" value="ECO:0007669"/>
    <property type="project" value="TreeGrafter"/>
</dbReference>
<organism evidence="4 5">
    <name type="scientific">Lactuca virosa</name>
    <dbReference type="NCBI Taxonomy" id="75947"/>
    <lineage>
        <taxon>Eukaryota</taxon>
        <taxon>Viridiplantae</taxon>
        <taxon>Streptophyta</taxon>
        <taxon>Embryophyta</taxon>
        <taxon>Tracheophyta</taxon>
        <taxon>Spermatophyta</taxon>
        <taxon>Magnoliopsida</taxon>
        <taxon>eudicotyledons</taxon>
        <taxon>Gunneridae</taxon>
        <taxon>Pentapetalae</taxon>
        <taxon>asterids</taxon>
        <taxon>campanulids</taxon>
        <taxon>Asterales</taxon>
        <taxon>Asteraceae</taxon>
        <taxon>Cichorioideae</taxon>
        <taxon>Cichorieae</taxon>
        <taxon>Lactucinae</taxon>
        <taxon>Lactuca</taxon>
    </lineage>
</organism>
<evidence type="ECO:0000256" key="1">
    <source>
        <dbReference type="SAM" id="Coils"/>
    </source>
</evidence>